<dbReference type="Proteomes" id="UP000223968">
    <property type="component" value="Unassembled WGS sequence"/>
</dbReference>
<evidence type="ECO:0000313" key="3">
    <source>
        <dbReference type="Proteomes" id="UP000223968"/>
    </source>
</evidence>
<accession>A0A2B7WFS2</accession>
<proteinExistence type="predicted"/>
<gene>
    <name evidence="2" type="ORF">AJ79_10127</name>
</gene>
<keyword evidence="3" id="KW-1185">Reference proteome</keyword>
<sequence length="506" mass="53550">MAPKTTPARHNNSLGQTALSERNVSSSRPPRFVFGSNAPSSSASQFAATPRFRFSHKGDNVSDVDIDVSDAAPSSSAITEGNGWLGDSEHARPTRDVVQDSNSDEEELLFPDETTSSSLGKHSGDENPPRGLDVDAEMGGIFPPTSESRMAKRRRISLPPPKDANRDSISSCSSPSPSPSPSSPKLAASPVSPATPARQLAVSEPSTPLPPPNTAFKRPTSSSMKHPRFLLHNTSITPSQAQPVGAPTPTQRRQPHFILPSTPSRPPEPIGNQSTTNQAFAIPGRPGRATANAPNCIPGGMAASVRSWLLEAEAIKHASQFSSTQGPEASAATQPPLSGRAYNYYLIAEVADACFQTPGNNGHNTHAPGHPAPATLITTTTTSAPHSTSSGSNTIQSQCRKILLFGGPLSTPSRAHSRKTSDSRVGNRRQSASTSASVYTVKRGDRIGIRRGLVWEMEIEEFGRTGGRDLGASERAAETDGGNSEDVKLEKWTVGVEWDIIELGLG</sequence>
<evidence type="ECO:0000256" key="1">
    <source>
        <dbReference type="SAM" id="MobiDB-lite"/>
    </source>
</evidence>
<dbReference type="AlphaFoldDB" id="A0A2B7WFS2"/>
<comment type="caution">
    <text evidence="2">The sequence shown here is derived from an EMBL/GenBank/DDBJ whole genome shotgun (WGS) entry which is preliminary data.</text>
</comment>
<feature type="compositionally biased region" description="Polar residues" evidence="1">
    <location>
        <begin position="37"/>
        <end position="47"/>
    </location>
</feature>
<dbReference type="EMBL" id="PDNB01000362">
    <property type="protein sequence ID" value="PGG95310.1"/>
    <property type="molecule type" value="Genomic_DNA"/>
</dbReference>
<evidence type="ECO:0000313" key="2">
    <source>
        <dbReference type="EMBL" id="PGG95310.1"/>
    </source>
</evidence>
<dbReference type="OrthoDB" id="5389296at2759"/>
<organism evidence="2 3">
    <name type="scientific">Helicocarpus griseus UAMH5409</name>
    <dbReference type="NCBI Taxonomy" id="1447875"/>
    <lineage>
        <taxon>Eukaryota</taxon>
        <taxon>Fungi</taxon>
        <taxon>Dikarya</taxon>
        <taxon>Ascomycota</taxon>
        <taxon>Pezizomycotina</taxon>
        <taxon>Eurotiomycetes</taxon>
        <taxon>Eurotiomycetidae</taxon>
        <taxon>Onygenales</taxon>
        <taxon>Ajellomycetaceae</taxon>
        <taxon>Helicocarpus</taxon>
    </lineage>
</organism>
<feature type="compositionally biased region" description="Low complexity" evidence="1">
    <location>
        <begin position="183"/>
        <end position="194"/>
    </location>
</feature>
<feature type="region of interest" description="Disordered" evidence="1">
    <location>
        <begin position="407"/>
        <end position="436"/>
    </location>
</feature>
<feature type="region of interest" description="Disordered" evidence="1">
    <location>
        <begin position="1"/>
        <end position="225"/>
    </location>
</feature>
<feature type="compositionally biased region" description="Basic and acidic residues" evidence="1">
    <location>
        <begin position="87"/>
        <end position="98"/>
    </location>
</feature>
<feature type="compositionally biased region" description="Polar residues" evidence="1">
    <location>
        <begin position="8"/>
        <end position="28"/>
    </location>
</feature>
<protein>
    <submittedName>
        <fullName evidence="2">Uncharacterized protein</fullName>
    </submittedName>
</protein>
<name>A0A2B7WFS2_9EURO</name>
<reference evidence="2 3" key="1">
    <citation type="submission" date="2017-10" db="EMBL/GenBank/DDBJ databases">
        <title>Comparative genomics in systemic dimorphic fungi from Ajellomycetaceae.</title>
        <authorList>
            <person name="Munoz J.F."/>
            <person name="Mcewen J.G."/>
            <person name="Clay O.K."/>
            <person name="Cuomo C.A."/>
        </authorList>
    </citation>
    <scope>NUCLEOTIDE SEQUENCE [LARGE SCALE GENOMIC DNA]</scope>
    <source>
        <strain evidence="2 3">UAMH5409</strain>
    </source>
</reference>
<dbReference type="STRING" id="1447875.A0A2B7WFS2"/>
<feature type="region of interest" description="Disordered" evidence="1">
    <location>
        <begin position="261"/>
        <end position="287"/>
    </location>
</feature>